<proteinExistence type="predicted"/>
<dbReference type="AlphaFoldDB" id="A0A1V8M0I8"/>
<dbReference type="STRING" id="1420851.AU255_19025"/>
<dbReference type="Pfam" id="PF12849">
    <property type="entry name" value="PBP_like_2"/>
    <property type="match status" value="1"/>
</dbReference>
<dbReference type="PANTHER" id="PTHR37945:SF1">
    <property type="entry name" value="EXTRACELLULAR TUNGSTATE BINDING PROTEIN"/>
    <property type="match status" value="1"/>
</dbReference>
<evidence type="ECO:0000313" key="3">
    <source>
        <dbReference type="EMBL" id="OQK15077.1"/>
    </source>
</evidence>
<sequence length="264" mass="29311">MLKNILLLSFCLIINSVYAQDSLRMSTTTSTENSGLLKVINPLFEKRYNVHLDIIAVGTGKALHLGENGDVDVVFVHAPAAELKFVQEGYGIDRKAVMHNDFVLIGPGSNPANIDINQPIANALQQISQAQVDFISRGDDSGTHKKELSLWQQAEITPAKPWYLEVGQGMGAVIKIADEKQAYTLTDRGTYLAFKDKIDLVILNEGDKALFNPYHIIAVNPAKHKHVKYDLAKKYIDFITGTEGQKLIGDYKKHGEQLFYPDAN</sequence>
<evidence type="ECO:0000313" key="4">
    <source>
        <dbReference type="Proteomes" id="UP000191980"/>
    </source>
</evidence>
<evidence type="ECO:0000259" key="2">
    <source>
        <dbReference type="Pfam" id="PF12849"/>
    </source>
</evidence>
<feature type="chain" id="PRO_5012641680" evidence="1">
    <location>
        <begin position="20"/>
        <end position="264"/>
    </location>
</feature>
<protein>
    <submittedName>
        <fullName evidence="3">Tungsten ABC transporter substrate-binding protein</fullName>
    </submittedName>
</protein>
<reference evidence="3 4" key="1">
    <citation type="submission" date="2015-12" db="EMBL/GenBank/DDBJ databases">
        <authorList>
            <person name="Shamseldin A."/>
            <person name="Moawad H."/>
            <person name="Abd El-Rahim W.M."/>
            <person name="Sadowsky M.J."/>
        </authorList>
    </citation>
    <scope>NUCLEOTIDE SEQUENCE [LARGE SCALE GENOMIC DNA]</scope>
    <source>
        <strain evidence="3 4">WF1</strain>
    </source>
</reference>
<gene>
    <name evidence="3" type="ORF">AU255_19025</name>
</gene>
<dbReference type="PANTHER" id="PTHR37945">
    <property type="entry name" value="EXTRACELLULAR TUNGSTATE BINDING PROTEIN"/>
    <property type="match status" value="1"/>
</dbReference>
<dbReference type="Proteomes" id="UP000191980">
    <property type="component" value="Unassembled WGS sequence"/>
</dbReference>
<accession>A0A1V8M0I8</accession>
<dbReference type="RefSeq" id="WP_080524506.1">
    <property type="nucleotide sequence ID" value="NZ_LPUF01000006.1"/>
</dbReference>
<feature type="domain" description="PBP" evidence="2">
    <location>
        <begin position="26"/>
        <end position="241"/>
    </location>
</feature>
<feature type="signal peptide" evidence="1">
    <location>
        <begin position="1"/>
        <end position="19"/>
    </location>
</feature>
<dbReference type="OrthoDB" id="186379at2"/>
<organism evidence="3 4">
    <name type="scientific">Methyloprofundus sedimenti</name>
    <dbReference type="NCBI Taxonomy" id="1420851"/>
    <lineage>
        <taxon>Bacteria</taxon>
        <taxon>Pseudomonadati</taxon>
        <taxon>Pseudomonadota</taxon>
        <taxon>Gammaproteobacteria</taxon>
        <taxon>Methylococcales</taxon>
        <taxon>Methylococcaceae</taxon>
        <taxon>Methyloprofundus</taxon>
    </lineage>
</organism>
<dbReference type="EMBL" id="LPUF01000006">
    <property type="protein sequence ID" value="OQK15077.1"/>
    <property type="molecule type" value="Genomic_DNA"/>
</dbReference>
<dbReference type="Gene3D" id="3.40.190.10">
    <property type="entry name" value="Periplasmic binding protein-like II"/>
    <property type="match status" value="2"/>
</dbReference>
<evidence type="ECO:0000256" key="1">
    <source>
        <dbReference type="SAM" id="SignalP"/>
    </source>
</evidence>
<keyword evidence="4" id="KW-1185">Reference proteome</keyword>
<name>A0A1V8M0I8_9GAMM</name>
<dbReference type="InterPro" id="IPR052738">
    <property type="entry name" value="ABC-Tungstate_binding"/>
</dbReference>
<dbReference type="SUPFAM" id="SSF53850">
    <property type="entry name" value="Periplasmic binding protein-like II"/>
    <property type="match status" value="1"/>
</dbReference>
<keyword evidence="1" id="KW-0732">Signal</keyword>
<comment type="caution">
    <text evidence="3">The sequence shown here is derived from an EMBL/GenBank/DDBJ whole genome shotgun (WGS) entry which is preliminary data.</text>
</comment>
<dbReference type="InterPro" id="IPR024370">
    <property type="entry name" value="PBP_domain"/>
</dbReference>